<accession>A0A0A9FZR2</accession>
<name>A0A0A9FZR2_ARUDO</name>
<protein>
    <submittedName>
        <fullName evidence="1">Uncharacterized protein</fullName>
    </submittedName>
</protein>
<sequence>MPRSVILALNLSSSRMLVDLMSRWRMRGAAASCRYSSPLAAPSATLTRVCQSIGFLPCFRSRQSLRLPLDMHSNTSSRSSCRPWLSEQYPSNGTTWQWFSLDSSSISDRKS</sequence>
<reference evidence="1" key="2">
    <citation type="journal article" date="2015" name="Data Brief">
        <title>Shoot transcriptome of the giant reed, Arundo donax.</title>
        <authorList>
            <person name="Barrero R.A."/>
            <person name="Guerrero F.D."/>
            <person name="Moolhuijzen P."/>
            <person name="Goolsby J.A."/>
            <person name="Tidwell J."/>
            <person name="Bellgard S.E."/>
            <person name="Bellgard M.I."/>
        </authorList>
    </citation>
    <scope>NUCLEOTIDE SEQUENCE</scope>
    <source>
        <tissue evidence="1">Shoot tissue taken approximately 20 cm above the soil surface</tissue>
    </source>
</reference>
<reference evidence="1" key="1">
    <citation type="submission" date="2014-09" db="EMBL/GenBank/DDBJ databases">
        <authorList>
            <person name="Magalhaes I.L.F."/>
            <person name="Oliveira U."/>
            <person name="Santos F.R."/>
            <person name="Vidigal T.H.D.A."/>
            <person name="Brescovit A.D."/>
            <person name="Santos A.J."/>
        </authorList>
    </citation>
    <scope>NUCLEOTIDE SEQUENCE</scope>
    <source>
        <tissue evidence="1">Shoot tissue taken approximately 20 cm above the soil surface</tissue>
    </source>
</reference>
<evidence type="ECO:0000313" key="1">
    <source>
        <dbReference type="EMBL" id="JAE17752.1"/>
    </source>
</evidence>
<organism evidence="1">
    <name type="scientific">Arundo donax</name>
    <name type="common">Giant reed</name>
    <name type="synonym">Donax arundinaceus</name>
    <dbReference type="NCBI Taxonomy" id="35708"/>
    <lineage>
        <taxon>Eukaryota</taxon>
        <taxon>Viridiplantae</taxon>
        <taxon>Streptophyta</taxon>
        <taxon>Embryophyta</taxon>
        <taxon>Tracheophyta</taxon>
        <taxon>Spermatophyta</taxon>
        <taxon>Magnoliopsida</taxon>
        <taxon>Liliopsida</taxon>
        <taxon>Poales</taxon>
        <taxon>Poaceae</taxon>
        <taxon>PACMAD clade</taxon>
        <taxon>Arundinoideae</taxon>
        <taxon>Arundineae</taxon>
        <taxon>Arundo</taxon>
    </lineage>
</organism>
<dbReference type="EMBL" id="GBRH01180144">
    <property type="protein sequence ID" value="JAE17752.1"/>
    <property type="molecule type" value="Transcribed_RNA"/>
</dbReference>
<dbReference type="AlphaFoldDB" id="A0A0A9FZR2"/>
<proteinExistence type="predicted"/>